<proteinExistence type="predicted"/>
<evidence type="ECO:0000313" key="1">
    <source>
        <dbReference type="EMBL" id="KAG8196024.1"/>
    </source>
</evidence>
<reference evidence="1 2" key="1">
    <citation type="journal article" date="2022" name="Nat. Ecol. Evol.">
        <title>A masculinizing supergene underlies an exaggerated male reproductive morph in a spider.</title>
        <authorList>
            <person name="Hendrickx F."/>
            <person name="De Corte Z."/>
            <person name="Sonet G."/>
            <person name="Van Belleghem S.M."/>
            <person name="Kostlbacher S."/>
            <person name="Vangestel C."/>
        </authorList>
    </citation>
    <scope>NUCLEOTIDE SEQUENCE [LARGE SCALE GENOMIC DNA]</scope>
    <source>
        <strain evidence="1">W744_W776</strain>
    </source>
</reference>
<name>A0AAV6VH69_9ARAC</name>
<protein>
    <recommendedName>
        <fullName evidence="3">TTF-type domain-containing protein</fullName>
    </recommendedName>
</protein>
<evidence type="ECO:0008006" key="3">
    <source>
        <dbReference type="Google" id="ProtNLM"/>
    </source>
</evidence>
<dbReference type="EMBL" id="JAFNEN010000075">
    <property type="protein sequence ID" value="KAG8196024.1"/>
    <property type="molecule type" value="Genomic_DNA"/>
</dbReference>
<keyword evidence="2" id="KW-1185">Reference proteome</keyword>
<dbReference type="AlphaFoldDB" id="A0AAV6VH69"/>
<dbReference type="Proteomes" id="UP000827092">
    <property type="component" value="Unassembled WGS sequence"/>
</dbReference>
<accession>A0AAV6VH69</accession>
<gene>
    <name evidence="1" type="ORF">JTE90_028994</name>
</gene>
<comment type="caution">
    <text evidence="1">The sequence shown here is derived from an EMBL/GenBank/DDBJ whole genome shotgun (WGS) entry which is preliminary data.</text>
</comment>
<organism evidence="1 2">
    <name type="scientific">Oedothorax gibbosus</name>
    <dbReference type="NCBI Taxonomy" id="931172"/>
    <lineage>
        <taxon>Eukaryota</taxon>
        <taxon>Metazoa</taxon>
        <taxon>Ecdysozoa</taxon>
        <taxon>Arthropoda</taxon>
        <taxon>Chelicerata</taxon>
        <taxon>Arachnida</taxon>
        <taxon>Araneae</taxon>
        <taxon>Araneomorphae</taxon>
        <taxon>Entelegynae</taxon>
        <taxon>Araneoidea</taxon>
        <taxon>Linyphiidae</taxon>
        <taxon>Erigoninae</taxon>
        <taxon>Oedothorax</taxon>
    </lineage>
</organism>
<sequence length="165" mass="18998">MQPEKNKDWLTLSASTHRVFCWVCKLFSNSTMSSLSTTGFYDWKHATERLHDHENSFLHREAVCNIIQRMVTSSRIDACIVEKQACETTRAVRENYEKIKEVLLEMSLNGNETTSTRHEASCLHKKMNKFETGLCVVMWDTILQRIDSVNKNLQSPSLDLSAVPD</sequence>
<evidence type="ECO:0000313" key="2">
    <source>
        <dbReference type="Proteomes" id="UP000827092"/>
    </source>
</evidence>